<evidence type="ECO:0000313" key="2">
    <source>
        <dbReference type="EMBL" id="SHF27082.1"/>
    </source>
</evidence>
<sequence length="219" mass="25365">MNFFIIGDVHGCFYTLEELIKYWNTENEYLIFLGDLIDRGNYSSKVVEKCMELQKSYINCIVLKGNHEYEFIEYCEKGENLNWTRQCGEKTLDDFNRNHIDYGQIRDWFKSLPLKYETDFLMITHAGISETENPYNEDHDDGVLWNRKDLKNIGKLQIHGHTPLKAGKPLFNDHSKSINIDTGAVYGFGLTGLKISGNASINETINIPTDVRDTMETFI</sequence>
<name>A0A1M5AB13_9FLAO</name>
<organism evidence="2 3">
    <name type="scientific">Chryseobacterium vrystaatense</name>
    <dbReference type="NCBI Taxonomy" id="307480"/>
    <lineage>
        <taxon>Bacteria</taxon>
        <taxon>Pseudomonadati</taxon>
        <taxon>Bacteroidota</taxon>
        <taxon>Flavobacteriia</taxon>
        <taxon>Flavobacteriales</taxon>
        <taxon>Weeksellaceae</taxon>
        <taxon>Chryseobacterium group</taxon>
        <taxon>Chryseobacterium</taxon>
    </lineage>
</organism>
<proteinExistence type="predicted"/>
<dbReference type="PRINTS" id="PR00114">
    <property type="entry name" value="STPHPHTASE"/>
</dbReference>
<dbReference type="InterPro" id="IPR029052">
    <property type="entry name" value="Metallo-depent_PP-like"/>
</dbReference>
<dbReference type="CDD" id="cd00144">
    <property type="entry name" value="MPP_PPP_family"/>
    <property type="match status" value="1"/>
</dbReference>
<dbReference type="GO" id="GO:0005737">
    <property type="term" value="C:cytoplasm"/>
    <property type="evidence" value="ECO:0007669"/>
    <property type="project" value="TreeGrafter"/>
</dbReference>
<accession>A0A1M5AB13</accession>
<dbReference type="GO" id="GO:0016791">
    <property type="term" value="F:phosphatase activity"/>
    <property type="evidence" value="ECO:0007669"/>
    <property type="project" value="TreeGrafter"/>
</dbReference>
<evidence type="ECO:0000313" key="3">
    <source>
        <dbReference type="Proteomes" id="UP000184108"/>
    </source>
</evidence>
<dbReference type="PANTHER" id="PTHR42850">
    <property type="entry name" value="METALLOPHOSPHOESTERASE"/>
    <property type="match status" value="1"/>
</dbReference>
<dbReference type="GO" id="GO:0110154">
    <property type="term" value="P:RNA decapping"/>
    <property type="evidence" value="ECO:0007669"/>
    <property type="project" value="TreeGrafter"/>
</dbReference>
<evidence type="ECO:0000259" key="1">
    <source>
        <dbReference type="Pfam" id="PF00149"/>
    </source>
</evidence>
<dbReference type="Gene3D" id="3.60.21.10">
    <property type="match status" value="1"/>
</dbReference>
<dbReference type="PANTHER" id="PTHR42850:SF4">
    <property type="entry name" value="ZINC-DEPENDENT ENDOPOLYPHOSPHATASE"/>
    <property type="match status" value="1"/>
</dbReference>
<gene>
    <name evidence="2" type="ORF">SAMN02787073_1854</name>
</gene>
<dbReference type="Proteomes" id="UP000184108">
    <property type="component" value="Unassembled WGS sequence"/>
</dbReference>
<dbReference type="GO" id="GO:0008803">
    <property type="term" value="F:bis(5'-nucleosyl)-tetraphosphatase (symmetrical) activity"/>
    <property type="evidence" value="ECO:0007669"/>
    <property type="project" value="TreeGrafter"/>
</dbReference>
<feature type="domain" description="Calcineurin-like phosphoesterase" evidence="1">
    <location>
        <begin position="1"/>
        <end position="173"/>
    </location>
</feature>
<dbReference type="EMBL" id="FQVE01000002">
    <property type="protein sequence ID" value="SHF27082.1"/>
    <property type="molecule type" value="Genomic_DNA"/>
</dbReference>
<reference evidence="3" key="1">
    <citation type="submission" date="2016-11" db="EMBL/GenBank/DDBJ databases">
        <authorList>
            <person name="Varghese N."/>
            <person name="Submissions S."/>
        </authorList>
    </citation>
    <scope>NUCLEOTIDE SEQUENCE [LARGE SCALE GENOMIC DNA]</scope>
    <source>
        <strain evidence="3">YR203</strain>
    </source>
</reference>
<protein>
    <submittedName>
        <fullName evidence="2">Serine/threonine protein phosphatase 1</fullName>
    </submittedName>
</protein>
<dbReference type="SUPFAM" id="SSF56300">
    <property type="entry name" value="Metallo-dependent phosphatases"/>
    <property type="match status" value="1"/>
</dbReference>
<dbReference type="InterPro" id="IPR006186">
    <property type="entry name" value="Ser/Thr-sp_prot-phosphatase"/>
</dbReference>
<dbReference type="Pfam" id="PF00149">
    <property type="entry name" value="Metallophos"/>
    <property type="match status" value="1"/>
</dbReference>
<dbReference type="InterPro" id="IPR050126">
    <property type="entry name" value="Ap4A_hydrolase"/>
</dbReference>
<dbReference type="InterPro" id="IPR004843">
    <property type="entry name" value="Calcineurin-like_PHP"/>
</dbReference>
<dbReference type="RefSeq" id="WP_073172904.1">
    <property type="nucleotide sequence ID" value="NZ_FQVE01000002.1"/>
</dbReference>
<dbReference type="AlphaFoldDB" id="A0A1M5AB13"/>